<dbReference type="GO" id="GO:0015031">
    <property type="term" value="P:protein transport"/>
    <property type="evidence" value="ECO:0007669"/>
    <property type="project" value="UniProtKB-KW"/>
</dbReference>
<dbReference type="GO" id="GO:0009706">
    <property type="term" value="C:chloroplast inner membrane"/>
    <property type="evidence" value="ECO:0007669"/>
    <property type="project" value="UniProtKB-SubCell"/>
</dbReference>
<comment type="caution">
    <text evidence="13">The sequence shown here is derived from an EMBL/GenBank/DDBJ whole genome shotgun (WGS) entry which is preliminary data.</text>
</comment>
<accession>A0A9J5W5M1</accession>
<evidence type="ECO:0000256" key="8">
    <source>
        <dbReference type="ARBA" id="ARBA00022780"/>
    </source>
</evidence>
<evidence type="ECO:0000256" key="9">
    <source>
        <dbReference type="ARBA" id="ARBA00022927"/>
    </source>
</evidence>
<evidence type="ECO:0000256" key="4">
    <source>
        <dbReference type="ARBA" id="ARBA00011510"/>
    </source>
</evidence>
<keyword evidence="8" id="KW-1001">Plastid inner membrane</keyword>
<proteinExistence type="inferred from homology"/>
<dbReference type="InterPro" id="IPR008896">
    <property type="entry name" value="TIC214"/>
</dbReference>
<name>A0A9J5W5M1_SOLCO</name>
<comment type="similarity">
    <text evidence="3">Belongs to the TIC214 family.</text>
</comment>
<keyword evidence="8" id="KW-0934">Plastid</keyword>
<evidence type="ECO:0000313" key="13">
    <source>
        <dbReference type="EMBL" id="KAG5570818.1"/>
    </source>
</evidence>
<dbReference type="OrthoDB" id="1303669at2759"/>
<evidence type="ECO:0000256" key="12">
    <source>
        <dbReference type="SAM" id="Phobius"/>
    </source>
</evidence>
<evidence type="ECO:0000313" key="14">
    <source>
        <dbReference type="Proteomes" id="UP000824120"/>
    </source>
</evidence>
<keyword evidence="10 12" id="KW-1133">Transmembrane helix</keyword>
<evidence type="ECO:0000256" key="11">
    <source>
        <dbReference type="ARBA" id="ARBA00029978"/>
    </source>
</evidence>
<keyword evidence="12" id="KW-0472">Membrane</keyword>
<keyword evidence="6" id="KW-0813">Transport</keyword>
<organism evidence="13 14">
    <name type="scientific">Solanum commersonii</name>
    <name type="common">Commerson's wild potato</name>
    <name type="synonym">Commerson's nightshade</name>
    <dbReference type="NCBI Taxonomy" id="4109"/>
    <lineage>
        <taxon>Eukaryota</taxon>
        <taxon>Viridiplantae</taxon>
        <taxon>Streptophyta</taxon>
        <taxon>Embryophyta</taxon>
        <taxon>Tracheophyta</taxon>
        <taxon>Spermatophyta</taxon>
        <taxon>Magnoliopsida</taxon>
        <taxon>eudicotyledons</taxon>
        <taxon>Gunneridae</taxon>
        <taxon>Pentapetalae</taxon>
        <taxon>asterids</taxon>
        <taxon>lamiids</taxon>
        <taxon>Solanales</taxon>
        <taxon>Solanaceae</taxon>
        <taxon>Solanoideae</taxon>
        <taxon>Solaneae</taxon>
        <taxon>Solanum</taxon>
    </lineage>
</organism>
<sequence length="182" mass="21530">MEKPIQADSIDVDSEEESEVQWTTMKMSKKKIEEVFTLLEKSSYNFSNLARLGDLKHEITDENEEARELCCHSYVWIRIRLDRDSWNIMTSSYHTSLQKKKKVDDKETQQQTPVFECVGRLTPYIEGGVFMMFISIYYVPMHLALGRPRAIIFLALPYLLFHFFWNNNKKNYYGSTTRKFNG</sequence>
<feature type="transmembrane region" description="Helical" evidence="12">
    <location>
        <begin position="146"/>
        <end position="165"/>
    </location>
</feature>
<comment type="subcellular location">
    <subcellularLocation>
        <location evidence="2">Plastid</location>
        <location evidence="2">Chloroplast inner membrane</location>
        <topology evidence="2">Multi-pass membrane protein</topology>
    </subcellularLocation>
</comment>
<evidence type="ECO:0000256" key="6">
    <source>
        <dbReference type="ARBA" id="ARBA00022448"/>
    </source>
</evidence>
<evidence type="ECO:0000256" key="7">
    <source>
        <dbReference type="ARBA" id="ARBA00022692"/>
    </source>
</evidence>
<dbReference type="Pfam" id="PF05758">
    <property type="entry name" value="Ycf1"/>
    <property type="match status" value="1"/>
</dbReference>
<dbReference type="EMBL" id="JACXVP010000012">
    <property type="protein sequence ID" value="KAG5570818.1"/>
    <property type="molecule type" value="Genomic_DNA"/>
</dbReference>
<keyword evidence="9" id="KW-0653">Protein transport</keyword>
<dbReference type="AlphaFoldDB" id="A0A9J5W5M1"/>
<evidence type="ECO:0000256" key="10">
    <source>
        <dbReference type="ARBA" id="ARBA00022989"/>
    </source>
</evidence>
<evidence type="ECO:0000256" key="5">
    <source>
        <dbReference type="ARBA" id="ARBA00016640"/>
    </source>
</evidence>
<keyword evidence="14" id="KW-1185">Reference proteome</keyword>
<feature type="transmembrane region" description="Helical" evidence="12">
    <location>
        <begin position="121"/>
        <end position="139"/>
    </location>
</feature>
<protein>
    <recommendedName>
        <fullName evidence="5">Protein TIC 214</fullName>
    </recommendedName>
    <alternativeName>
        <fullName evidence="11">Translocon at the inner envelope membrane of chloroplasts 214</fullName>
    </alternativeName>
</protein>
<comment type="function">
    <text evidence="1">Involved in protein precursor import into chloroplasts. May be part of an intermediate translocation complex acting as a protein-conducting channel at the inner envelope.</text>
</comment>
<evidence type="ECO:0000256" key="3">
    <source>
        <dbReference type="ARBA" id="ARBA00009956"/>
    </source>
</evidence>
<comment type="subunit">
    <text evidence="4">Part of the Tic complex.</text>
</comment>
<keyword evidence="7 12" id="KW-0812">Transmembrane</keyword>
<evidence type="ECO:0000256" key="2">
    <source>
        <dbReference type="ARBA" id="ARBA00004478"/>
    </source>
</evidence>
<gene>
    <name evidence="13" type="ORF">H5410_060584</name>
</gene>
<reference evidence="13 14" key="1">
    <citation type="submission" date="2020-09" db="EMBL/GenBank/DDBJ databases">
        <title>De no assembly of potato wild relative species, Solanum commersonii.</title>
        <authorList>
            <person name="Cho K."/>
        </authorList>
    </citation>
    <scope>NUCLEOTIDE SEQUENCE [LARGE SCALE GENOMIC DNA]</scope>
    <source>
        <strain evidence="13">LZ3.2</strain>
        <tissue evidence="13">Leaf</tissue>
    </source>
</reference>
<dbReference type="Proteomes" id="UP000824120">
    <property type="component" value="Chromosome 12"/>
</dbReference>
<evidence type="ECO:0000256" key="1">
    <source>
        <dbReference type="ARBA" id="ARBA00002515"/>
    </source>
</evidence>